<dbReference type="InterPro" id="IPR003960">
    <property type="entry name" value="ATPase_AAA_CS"/>
</dbReference>
<dbReference type="InterPro" id="IPR050747">
    <property type="entry name" value="Mitochondrial_chaperone_BCS1"/>
</dbReference>
<accession>A0A6C0LKS6</accession>
<comment type="similarity">
    <text evidence="1">Belongs to the AAA ATPase family. BCS1 subfamily.</text>
</comment>
<feature type="domain" description="AAA+ ATPase" evidence="2">
    <location>
        <begin position="244"/>
        <end position="422"/>
    </location>
</feature>
<dbReference type="Pfam" id="PF00004">
    <property type="entry name" value="AAA"/>
    <property type="match status" value="2"/>
</dbReference>
<dbReference type="InterPro" id="IPR003959">
    <property type="entry name" value="ATPase_AAA_core"/>
</dbReference>
<organism evidence="3">
    <name type="scientific">viral metagenome</name>
    <dbReference type="NCBI Taxonomy" id="1070528"/>
    <lineage>
        <taxon>unclassified sequences</taxon>
        <taxon>metagenomes</taxon>
        <taxon>organismal metagenomes</taxon>
    </lineage>
</organism>
<dbReference type="PANTHER" id="PTHR23070">
    <property type="entry name" value="BCS1 AAA-TYPE ATPASE"/>
    <property type="match status" value="1"/>
</dbReference>
<dbReference type="PROSITE" id="PS00674">
    <property type="entry name" value="AAA"/>
    <property type="match status" value="1"/>
</dbReference>
<evidence type="ECO:0000313" key="3">
    <source>
        <dbReference type="EMBL" id="QHU30301.1"/>
    </source>
</evidence>
<dbReference type="GO" id="GO:0005524">
    <property type="term" value="F:ATP binding"/>
    <property type="evidence" value="ECO:0007669"/>
    <property type="project" value="InterPro"/>
</dbReference>
<dbReference type="InterPro" id="IPR003593">
    <property type="entry name" value="AAA+_ATPase"/>
</dbReference>
<protein>
    <recommendedName>
        <fullName evidence="2">AAA+ ATPase domain-containing protein</fullName>
    </recommendedName>
</protein>
<reference evidence="3" key="1">
    <citation type="journal article" date="2020" name="Nature">
        <title>Giant virus diversity and host interactions through global metagenomics.</title>
        <authorList>
            <person name="Schulz F."/>
            <person name="Roux S."/>
            <person name="Paez-Espino D."/>
            <person name="Jungbluth S."/>
            <person name="Walsh D.A."/>
            <person name="Denef V.J."/>
            <person name="McMahon K.D."/>
            <person name="Konstantinidis K.T."/>
            <person name="Eloe-Fadrosh E.A."/>
            <person name="Kyrpides N.C."/>
            <person name="Woyke T."/>
        </authorList>
    </citation>
    <scope>NUCLEOTIDE SEQUENCE</scope>
    <source>
        <strain evidence="3">GVMAG-M-3300027833-11</strain>
    </source>
</reference>
<sequence length="476" mass="54974">MGGVYISTAFILYTLFTTLLDDNHYVKKLLPYWSCGTFYINSLIIEGTISCHNGPWNSRVSAHLSDEFKAIMEYINKNGNGNATTLKQIVIHDEERDSTSDGKTIYICDSQRPMRLDKDIICRIESVDEYNGDDNKNRGASSKTKRLSIELLSSTLSVLKIKDMVNKITHKYIENIKRQKKEKVFIYRYRCGNSDDDSPSWHEVEFKSSRRFDNMFFKGKELFLDKIRFFIENEQWYKDNGHPYTLGIGLKGPPGTGKTSLIKALANLLNRHIIEVPINEMKSEEQFFNAYFETKYRRRDKEHLTWGDKIMLFEDIDAQSDLVKSRTNKQEDKQIDFSGTNIDITKLKINKDDGNDGSFSFMKPEKKEARPITLSTILNALDGIRENHGRVMVITSNHYDALDPALTRRGRIDIELEMTNADIDIVKQIYEHSYNENINPDHEALLKNINIPTCDVVGHLKYGASKEKFVEALLNR</sequence>
<evidence type="ECO:0000259" key="2">
    <source>
        <dbReference type="SMART" id="SM00382"/>
    </source>
</evidence>
<proteinExistence type="inferred from homology"/>
<evidence type="ECO:0000256" key="1">
    <source>
        <dbReference type="ARBA" id="ARBA00007448"/>
    </source>
</evidence>
<dbReference type="EMBL" id="MN740505">
    <property type="protein sequence ID" value="QHU30301.1"/>
    <property type="molecule type" value="Genomic_DNA"/>
</dbReference>
<dbReference type="SUPFAM" id="SSF52540">
    <property type="entry name" value="P-loop containing nucleoside triphosphate hydrolases"/>
    <property type="match status" value="1"/>
</dbReference>
<dbReference type="AlphaFoldDB" id="A0A6C0LKS6"/>
<dbReference type="GO" id="GO:0016887">
    <property type="term" value="F:ATP hydrolysis activity"/>
    <property type="evidence" value="ECO:0007669"/>
    <property type="project" value="InterPro"/>
</dbReference>
<dbReference type="Gene3D" id="3.40.50.300">
    <property type="entry name" value="P-loop containing nucleotide triphosphate hydrolases"/>
    <property type="match status" value="1"/>
</dbReference>
<name>A0A6C0LKS6_9ZZZZ</name>
<dbReference type="SMART" id="SM00382">
    <property type="entry name" value="AAA"/>
    <property type="match status" value="1"/>
</dbReference>
<dbReference type="InterPro" id="IPR027417">
    <property type="entry name" value="P-loop_NTPase"/>
</dbReference>